<reference evidence="1 2" key="1">
    <citation type="submission" date="2018-07" db="EMBL/GenBank/DDBJ databases">
        <title>Genomic Encyclopedia of Type Strains, Phase IV (KMG-IV): sequencing the most valuable type-strain genomes for metagenomic binning, comparative biology and taxonomic classification.</title>
        <authorList>
            <person name="Goeker M."/>
        </authorList>
    </citation>
    <scope>NUCLEOTIDE SEQUENCE [LARGE SCALE GENOMIC DNA]</scope>
    <source>
        <strain evidence="1 2">DSM 27016</strain>
    </source>
</reference>
<dbReference type="GO" id="GO:0003677">
    <property type="term" value="F:DNA binding"/>
    <property type="evidence" value="ECO:0007669"/>
    <property type="project" value="UniProtKB-KW"/>
</dbReference>
<keyword evidence="2" id="KW-1185">Reference proteome</keyword>
<dbReference type="Pfam" id="PF13384">
    <property type="entry name" value="HTH_23"/>
    <property type="match status" value="1"/>
</dbReference>
<dbReference type="EMBL" id="QPJT01000005">
    <property type="protein sequence ID" value="RCX18367.1"/>
    <property type="molecule type" value="Genomic_DNA"/>
</dbReference>
<keyword evidence="1" id="KW-0238">DNA-binding</keyword>
<proteinExistence type="predicted"/>
<evidence type="ECO:0000313" key="1">
    <source>
        <dbReference type="EMBL" id="RCX18367.1"/>
    </source>
</evidence>
<evidence type="ECO:0000313" key="2">
    <source>
        <dbReference type="Proteomes" id="UP000253034"/>
    </source>
</evidence>
<comment type="caution">
    <text evidence="1">The sequence shown here is derived from an EMBL/GenBank/DDBJ whole genome shotgun (WGS) entry which is preliminary data.</text>
</comment>
<dbReference type="AlphaFoldDB" id="A0A369BD33"/>
<keyword evidence="1" id="KW-0371">Homeobox</keyword>
<organism evidence="1 2">
    <name type="scientific">Anaerobacterium chartisolvens</name>
    <dbReference type="NCBI Taxonomy" id="1297424"/>
    <lineage>
        <taxon>Bacteria</taxon>
        <taxon>Bacillati</taxon>
        <taxon>Bacillota</taxon>
        <taxon>Clostridia</taxon>
        <taxon>Eubacteriales</taxon>
        <taxon>Oscillospiraceae</taxon>
        <taxon>Anaerobacterium</taxon>
    </lineage>
</organism>
<gene>
    <name evidence="1" type="ORF">DFR58_105131</name>
</gene>
<dbReference type="InterPro" id="IPR036388">
    <property type="entry name" value="WH-like_DNA-bd_sf"/>
</dbReference>
<protein>
    <submittedName>
        <fullName evidence="1">Homeodomain-like domain-containing protein</fullName>
    </submittedName>
</protein>
<dbReference type="InterPro" id="IPR009057">
    <property type="entry name" value="Homeodomain-like_sf"/>
</dbReference>
<dbReference type="Proteomes" id="UP000253034">
    <property type="component" value="Unassembled WGS sequence"/>
</dbReference>
<dbReference type="Gene3D" id="1.10.10.10">
    <property type="entry name" value="Winged helix-like DNA-binding domain superfamily/Winged helix DNA-binding domain"/>
    <property type="match status" value="1"/>
</dbReference>
<accession>A0A369BD33</accession>
<sequence>MSFYVNQVTIVYMRKLIDKIRVNRDQREKLIKIVRAKKSEQREVLRARIILLLWEGNDENEVAEKLSVTAKTVRKWRDRFHAKGIKGLKIALAQGRQRPLLPYKGVKL</sequence>
<name>A0A369BD33_9FIRM</name>
<dbReference type="SUPFAM" id="SSF46689">
    <property type="entry name" value="Homeodomain-like"/>
    <property type="match status" value="1"/>
</dbReference>